<dbReference type="SUPFAM" id="SSF54495">
    <property type="entry name" value="UBC-like"/>
    <property type="match status" value="1"/>
</dbReference>
<dbReference type="InterPro" id="IPR006575">
    <property type="entry name" value="RWD_dom"/>
</dbReference>
<dbReference type="InterPro" id="IPR059181">
    <property type="entry name" value="RWDD2A-B_C"/>
</dbReference>
<dbReference type="Proteomes" id="UP000694888">
    <property type="component" value="Unplaced"/>
</dbReference>
<dbReference type="Pfam" id="PF05773">
    <property type="entry name" value="RWD"/>
    <property type="match status" value="1"/>
</dbReference>
<dbReference type="Pfam" id="PF06544">
    <property type="entry name" value="Prp3_C"/>
    <property type="match status" value="1"/>
</dbReference>
<organism evidence="2 5">
    <name type="scientific">Aplysia californica</name>
    <name type="common">California sea hare</name>
    <dbReference type="NCBI Taxonomy" id="6500"/>
    <lineage>
        <taxon>Eukaryota</taxon>
        <taxon>Metazoa</taxon>
        <taxon>Spiralia</taxon>
        <taxon>Lophotrochozoa</taxon>
        <taxon>Mollusca</taxon>
        <taxon>Gastropoda</taxon>
        <taxon>Heterobranchia</taxon>
        <taxon>Euthyneura</taxon>
        <taxon>Tectipleura</taxon>
        <taxon>Aplysiida</taxon>
        <taxon>Aplysioidea</taxon>
        <taxon>Aplysiidae</taxon>
        <taxon>Aplysia</taxon>
    </lineage>
</organism>
<dbReference type="PROSITE" id="PS50908">
    <property type="entry name" value="RWD"/>
    <property type="match status" value="1"/>
</dbReference>
<accession>A0ABM1W046</accession>
<evidence type="ECO:0000259" key="1">
    <source>
        <dbReference type="PROSITE" id="PS50908"/>
    </source>
</evidence>
<sequence length="310" mass="35548">MSSSSKCLEGLELQLAEVDMLTSMYPNPGEFELDDPVAVELVRAVVNRNLELESLDTRIGFTIKVSCEEKNKKLTVVLVCLLPHEYPFVKPQIFTRASDMSRERHKELREDLQKQLESLQEDELVVGMMVEWLQERLYQELPFLGTNNKVKKTEVGSGSKKITDSGRDTITRLWVYSHHIYSKIKRRDIQEWGQELGLHGFSLPGKPGVICAEGFTCDVDEFWYRIRRMTWKKICIKEQEVDPSPSSGDLRDGCKFDSFSELVLNARGGKGREYHMDLGQFNTYLQEHGSGHIFNLFFGVDGRQADNDDG</sequence>
<dbReference type="Gene3D" id="3.10.110.10">
    <property type="entry name" value="Ubiquitin Conjugating Enzyme"/>
    <property type="match status" value="1"/>
</dbReference>
<dbReference type="InterPro" id="IPR016135">
    <property type="entry name" value="UBQ-conjugating_enzyme/RWD"/>
</dbReference>
<name>A0ABM1W046_APLCA</name>
<evidence type="ECO:0000313" key="3">
    <source>
        <dbReference type="RefSeq" id="XP_005090780.1"/>
    </source>
</evidence>
<dbReference type="SMART" id="SM00591">
    <property type="entry name" value="RWD"/>
    <property type="match status" value="1"/>
</dbReference>
<reference evidence="3 4" key="1">
    <citation type="submission" date="2025-05" db="UniProtKB">
        <authorList>
            <consortium name="RefSeq"/>
        </authorList>
    </citation>
    <scope>IDENTIFICATION</scope>
</reference>
<dbReference type="PANTHER" id="PTHR15955:SF8">
    <property type="entry name" value="RWD DOMAIN-CONTAINING PROTEIN 2B-RELATED"/>
    <property type="match status" value="1"/>
</dbReference>
<dbReference type="InterPro" id="IPR017359">
    <property type="entry name" value="Phi-like"/>
</dbReference>
<dbReference type="GeneID" id="101860302"/>
<dbReference type="RefSeq" id="XP_005090780.1">
    <property type="nucleotide sequence ID" value="XM_005090723.3"/>
</dbReference>
<dbReference type="CDD" id="cd23829">
    <property type="entry name" value="RWD_RWDD2"/>
    <property type="match status" value="1"/>
</dbReference>
<keyword evidence="2" id="KW-1185">Reference proteome</keyword>
<dbReference type="CDD" id="cd24163">
    <property type="entry name" value="RWDD2_C"/>
    <property type="match status" value="1"/>
</dbReference>
<proteinExistence type="predicted"/>
<dbReference type="PIRSF" id="PIRSF038021">
    <property type="entry name" value="UCP038021_RWDD2"/>
    <property type="match status" value="1"/>
</dbReference>
<evidence type="ECO:0000313" key="5">
    <source>
        <dbReference type="RefSeq" id="XP_035828039.1"/>
    </source>
</evidence>
<evidence type="ECO:0000313" key="2">
    <source>
        <dbReference type="Proteomes" id="UP000694888"/>
    </source>
</evidence>
<dbReference type="PANTHER" id="PTHR15955">
    <property type="entry name" value="RWD DOMAIN CONTAINING PROTEIN 2"/>
    <property type="match status" value="1"/>
</dbReference>
<dbReference type="InterPro" id="IPR010541">
    <property type="entry name" value="Prp3_C"/>
</dbReference>
<dbReference type="RefSeq" id="XP_035828037.1">
    <property type="nucleotide sequence ID" value="XM_035972144.1"/>
</dbReference>
<protein>
    <submittedName>
        <fullName evidence="3 4">RWD domain-containing protein 2B</fullName>
    </submittedName>
</protein>
<feature type="domain" description="RWD" evidence="1">
    <location>
        <begin position="16"/>
        <end position="140"/>
    </location>
</feature>
<dbReference type="RefSeq" id="XP_035828039.1">
    <property type="nucleotide sequence ID" value="XM_035972146.1"/>
</dbReference>
<evidence type="ECO:0000313" key="4">
    <source>
        <dbReference type="RefSeq" id="XP_035828037.1"/>
    </source>
</evidence>
<gene>
    <name evidence="3 4 5" type="primary">LOC101860302</name>
</gene>